<dbReference type="Pfam" id="PF00582">
    <property type="entry name" value="Usp"/>
    <property type="match status" value="2"/>
</dbReference>
<dbReference type="SUPFAM" id="SSF52402">
    <property type="entry name" value="Adenine nucleotide alpha hydrolases-like"/>
    <property type="match status" value="2"/>
</dbReference>
<dbReference type="InterPro" id="IPR014729">
    <property type="entry name" value="Rossmann-like_a/b/a_fold"/>
</dbReference>
<evidence type="ECO:0000313" key="4">
    <source>
        <dbReference type="Proteomes" id="UP000590811"/>
    </source>
</evidence>
<gene>
    <name evidence="3" type="ORF">FHW14_001656</name>
</gene>
<evidence type="ECO:0000313" key="3">
    <source>
        <dbReference type="EMBL" id="MBB2986502.1"/>
    </source>
</evidence>
<dbReference type="InterPro" id="IPR006016">
    <property type="entry name" value="UspA"/>
</dbReference>
<evidence type="ECO:0000256" key="1">
    <source>
        <dbReference type="ARBA" id="ARBA00008791"/>
    </source>
</evidence>
<comment type="similarity">
    <text evidence="1">Belongs to the universal stress protein A family.</text>
</comment>
<sequence length="295" mass="29884">MTTSDPLTVVVGYDGSNASDSAVDWAALAAERHDARLSVVVAVDFPGAWAGLIPGDPTTPPFLVEEALRLSESAYDRALKVLQPERISTSVVKGSPAAALVLDSASADVVVVGNRHHSVLGAFAAKSVTFTLAAHSSSVVVAVPESEGPNVGQEVVVGIDGSDASMRALTRAGDEAALTGQALCVLAAWAAPVTPASSTAASWNISLPELDDVLMSAATRRADAAAATVRRSHPGLAVRVDVVADHPATALVRAGAGASLVVVGSRGRGGFASLLLGSVSHSVLHHCATPVMVVR</sequence>
<feature type="domain" description="UspA" evidence="2">
    <location>
        <begin position="8"/>
        <end position="144"/>
    </location>
</feature>
<name>A0A839Q0B6_9MICO</name>
<dbReference type="PANTHER" id="PTHR46268:SF6">
    <property type="entry name" value="UNIVERSAL STRESS PROTEIN UP12"/>
    <property type="match status" value="1"/>
</dbReference>
<dbReference type="InterPro" id="IPR006015">
    <property type="entry name" value="Universal_stress_UspA"/>
</dbReference>
<proteinExistence type="inferred from homology"/>
<dbReference type="Proteomes" id="UP000590811">
    <property type="component" value="Unassembled WGS sequence"/>
</dbReference>
<dbReference type="Gene3D" id="3.40.50.620">
    <property type="entry name" value="HUPs"/>
    <property type="match status" value="2"/>
</dbReference>
<dbReference type="AlphaFoldDB" id="A0A839Q0B6"/>
<feature type="domain" description="UspA" evidence="2">
    <location>
        <begin position="155"/>
        <end position="295"/>
    </location>
</feature>
<dbReference type="PRINTS" id="PR01438">
    <property type="entry name" value="UNVRSLSTRESS"/>
</dbReference>
<dbReference type="PANTHER" id="PTHR46268">
    <property type="entry name" value="STRESS RESPONSE PROTEIN NHAX"/>
    <property type="match status" value="1"/>
</dbReference>
<reference evidence="3 4" key="1">
    <citation type="submission" date="2020-08" db="EMBL/GenBank/DDBJ databases">
        <title>Genomic Encyclopedia of Type Strains, Phase IV (KMG-V): Genome sequencing to study the core and pangenomes of soil and plant-associated prokaryotes.</title>
        <authorList>
            <person name="Whitman W."/>
        </authorList>
    </citation>
    <scope>NUCLEOTIDE SEQUENCE [LARGE SCALE GENOMIC DNA]</scope>
    <source>
        <strain evidence="3 4">B3ACCR2</strain>
    </source>
</reference>
<dbReference type="RefSeq" id="WP_184509602.1">
    <property type="nucleotide sequence ID" value="NZ_JACHVT010000003.1"/>
</dbReference>
<protein>
    <submittedName>
        <fullName evidence="3">Nucleotide-binding universal stress UspA family protein</fullName>
    </submittedName>
</protein>
<comment type="caution">
    <text evidence="3">The sequence shown here is derived from an EMBL/GenBank/DDBJ whole genome shotgun (WGS) entry which is preliminary data.</text>
</comment>
<evidence type="ECO:0000259" key="2">
    <source>
        <dbReference type="Pfam" id="PF00582"/>
    </source>
</evidence>
<dbReference type="EMBL" id="JACHVT010000003">
    <property type="protein sequence ID" value="MBB2986502.1"/>
    <property type="molecule type" value="Genomic_DNA"/>
</dbReference>
<organism evidence="3 4">
    <name type="scientific">Terracoccus luteus</name>
    <dbReference type="NCBI Taxonomy" id="53356"/>
    <lineage>
        <taxon>Bacteria</taxon>
        <taxon>Bacillati</taxon>
        <taxon>Actinomycetota</taxon>
        <taxon>Actinomycetes</taxon>
        <taxon>Micrococcales</taxon>
        <taxon>Intrasporangiaceae</taxon>
        <taxon>Terracoccus</taxon>
    </lineage>
</organism>
<accession>A0A839Q0B6</accession>